<evidence type="ECO:0000256" key="1">
    <source>
        <dbReference type="SAM" id="Coils"/>
    </source>
</evidence>
<reference evidence="3" key="1">
    <citation type="submission" date="2022-01" db="EMBL/GenBank/DDBJ databases">
        <authorList>
            <person name="King R."/>
        </authorList>
    </citation>
    <scope>NUCLEOTIDE SEQUENCE</scope>
</reference>
<proteinExistence type="predicted"/>
<name>A0A9N9SLQ9_DIABA</name>
<sequence length="154" mass="18267">MFSVPFPYDEGFRGKPGAENNSESLRKELTDVRRLLADGNFEKEKYHNTNKELRDHIKKTESEKREQARQLEDAYKAISNLEDIKVSLENERNRLQNQIRNLETEQLQIEHKKTKSIQTKVCRENETKYPKRDSEYGLPLEKKTQVKTMLSPRK</sequence>
<gene>
    <name evidence="3" type="ORF">DIABBA_LOCUS401</name>
</gene>
<feature type="region of interest" description="Disordered" evidence="2">
    <location>
        <begin position="1"/>
        <end position="24"/>
    </location>
</feature>
<evidence type="ECO:0000256" key="2">
    <source>
        <dbReference type="SAM" id="MobiDB-lite"/>
    </source>
</evidence>
<dbReference type="OrthoDB" id="3549872at2759"/>
<protein>
    <submittedName>
        <fullName evidence="3">Uncharacterized protein</fullName>
    </submittedName>
</protein>
<evidence type="ECO:0000313" key="3">
    <source>
        <dbReference type="EMBL" id="CAG9826270.1"/>
    </source>
</evidence>
<organism evidence="3 4">
    <name type="scientific">Diabrotica balteata</name>
    <name type="common">Banded cucumber beetle</name>
    <dbReference type="NCBI Taxonomy" id="107213"/>
    <lineage>
        <taxon>Eukaryota</taxon>
        <taxon>Metazoa</taxon>
        <taxon>Ecdysozoa</taxon>
        <taxon>Arthropoda</taxon>
        <taxon>Hexapoda</taxon>
        <taxon>Insecta</taxon>
        <taxon>Pterygota</taxon>
        <taxon>Neoptera</taxon>
        <taxon>Endopterygota</taxon>
        <taxon>Coleoptera</taxon>
        <taxon>Polyphaga</taxon>
        <taxon>Cucujiformia</taxon>
        <taxon>Chrysomeloidea</taxon>
        <taxon>Chrysomelidae</taxon>
        <taxon>Galerucinae</taxon>
        <taxon>Diabroticina</taxon>
        <taxon>Diabroticites</taxon>
        <taxon>Diabrotica</taxon>
    </lineage>
</organism>
<evidence type="ECO:0000313" key="4">
    <source>
        <dbReference type="Proteomes" id="UP001153709"/>
    </source>
</evidence>
<keyword evidence="4" id="KW-1185">Reference proteome</keyword>
<dbReference type="Proteomes" id="UP001153709">
    <property type="component" value="Chromosome 1"/>
</dbReference>
<accession>A0A9N9SLQ9</accession>
<feature type="coiled-coil region" evidence="1">
    <location>
        <begin position="43"/>
        <end position="115"/>
    </location>
</feature>
<dbReference type="EMBL" id="OU898276">
    <property type="protein sequence ID" value="CAG9826270.1"/>
    <property type="molecule type" value="Genomic_DNA"/>
</dbReference>
<dbReference type="AlphaFoldDB" id="A0A9N9SLQ9"/>
<keyword evidence="1" id="KW-0175">Coiled coil</keyword>